<comment type="caution">
    <text evidence="2">The sequence shown here is derived from an EMBL/GenBank/DDBJ whole genome shotgun (WGS) entry which is preliminary data.</text>
</comment>
<dbReference type="EMBL" id="PISP01000001">
    <property type="protein sequence ID" value="PKD43993.1"/>
    <property type="molecule type" value="Genomic_DNA"/>
</dbReference>
<sequence>MKHFSTHILLTLFALFVFTLSSCTIDSFESNRSILTDEELRVTGQIIGESVSENDSGLLSSFTEAFAIPTSNGLATGNSVLATGSFRNLNDYSYEYISAQGAHQVQFGRTDAMTGIPTQYDLKYIFRDSDGNFIESPNQNSHLIESLEFEGQRTGEIETVSKSSTFNRTDRLILDGLSDQSPLLSLDGSHTGEGLFIRNDATGQIQREYLVDLNFLDVKINKETVEQIRSFRKGVTGALSYESTIRSNQTGSDTEAKIVNGTLEFNGDGTALLKFRDVFETYRIRLESGEVFDDDEFEGRIVEVDLQQNIFTISNGQKIQINSETEIDDDSDFQSLDEVVSAMESGVRIEAEGEYYKPDENVNLWIAGEVEFENEGNEFEEFVENLNLADSSLTLSTGEIFYLNAKTDLEFDDDFNSLEDVIEALNLNLPVYAEGDFYVDPETERFILTEVDFELEMDEFEELVQSVDIDNQVITLINGQQILITEETIIEQDDFNSLEEVAAALDAGISVEADGDYYYNSAEAIWIVYSIKFEEDSDSEED</sequence>
<reference evidence="2 3" key="1">
    <citation type="submission" date="2017-11" db="EMBL/GenBank/DDBJ databases">
        <title>Rhodohalobacter 15182 sp. nov., isolated from a salt lake.</title>
        <authorList>
            <person name="Han S."/>
        </authorList>
    </citation>
    <scope>NUCLEOTIDE SEQUENCE [LARGE SCALE GENOMIC DNA]</scope>
    <source>
        <strain evidence="2 3">15182</strain>
    </source>
</reference>
<name>A0A2N0VIH7_9BACT</name>
<evidence type="ECO:0000313" key="3">
    <source>
        <dbReference type="Proteomes" id="UP000233398"/>
    </source>
</evidence>
<dbReference type="OrthoDB" id="1523591at2"/>
<feature type="domain" description="DUF5666" evidence="1">
    <location>
        <begin position="465"/>
        <end position="517"/>
    </location>
</feature>
<feature type="domain" description="DUF5666" evidence="1">
    <location>
        <begin position="298"/>
        <end position="355"/>
    </location>
</feature>
<proteinExistence type="predicted"/>
<dbReference type="AlphaFoldDB" id="A0A2N0VIH7"/>
<organism evidence="2 3">
    <name type="scientific">Rhodohalobacter barkolensis</name>
    <dbReference type="NCBI Taxonomy" id="2053187"/>
    <lineage>
        <taxon>Bacteria</taxon>
        <taxon>Pseudomonadati</taxon>
        <taxon>Balneolota</taxon>
        <taxon>Balneolia</taxon>
        <taxon>Balneolales</taxon>
        <taxon>Balneolaceae</taxon>
        <taxon>Rhodohalobacter</taxon>
    </lineage>
</organism>
<dbReference type="InterPro" id="IPR043724">
    <property type="entry name" value="DUF5666"/>
</dbReference>
<evidence type="ECO:0000259" key="1">
    <source>
        <dbReference type="Pfam" id="PF18914"/>
    </source>
</evidence>
<dbReference type="Pfam" id="PF18914">
    <property type="entry name" value="DUF5666"/>
    <property type="match status" value="2"/>
</dbReference>
<keyword evidence="3" id="KW-1185">Reference proteome</keyword>
<dbReference type="Proteomes" id="UP000233398">
    <property type="component" value="Unassembled WGS sequence"/>
</dbReference>
<dbReference type="RefSeq" id="WP_101071236.1">
    <property type="nucleotide sequence ID" value="NZ_PISP01000001.1"/>
</dbReference>
<accession>A0A2N0VIH7</accession>
<evidence type="ECO:0000313" key="2">
    <source>
        <dbReference type="EMBL" id="PKD43993.1"/>
    </source>
</evidence>
<protein>
    <recommendedName>
        <fullName evidence="1">DUF5666 domain-containing protein</fullName>
    </recommendedName>
</protein>
<gene>
    <name evidence="2" type="ORF">CWD77_00510</name>
</gene>
<dbReference type="PROSITE" id="PS51257">
    <property type="entry name" value="PROKAR_LIPOPROTEIN"/>
    <property type="match status" value="1"/>
</dbReference>